<protein>
    <submittedName>
        <fullName evidence="1">Uncharacterized protein</fullName>
    </submittedName>
</protein>
<evidence type="ECO:0000313" key="1">
    <source>
        <dbReference type="EMBL" id="KAI0038108.1"/>
    </source>
</evidence>
<name>A0ACB8R2T9_9AGAM</name>
<organism evidence="1 2">
    <name type="scientific">Auriscalpium vulgare</name>
    <dbReference type="NCBI Taxonomy" id="40419"/>
    <lineage>
        <taxon>Eukaryota</taxon>
        <taxon>Fungi</taxon>
        <taxon>Dikarya</taxon>
        <taxon>Basidiomycota</taxon>
        <taxon>Agaricomycotina</taxon>
        <taxon>Agaricomycetes</taxon>
        <taxon>Russulales</taxon>
        <taxon>Auriscalpiaceae</taxon>
        <taxon>Auriscalpium</taxon>
    </lineage>
</organism>
<evidence type="ECO:0000313" key="2">
    <source>
        <dbReference type="Proteomes" id="UP000814033"/>
    </source>
</evidence>
<proteinExistence type="predicted"/>
<reference evidence="1" key="1">
    <citation type="submission" date="2021-02" db="EMBL/GenBank/DDBJ databases">
        <authorList>
            <consortium name="DOE Joint Genome Institute"/>
            <person name="Ahrendt S."/>
            <person name="Looney B.P."/>
            <person name="Miyauchi S."/>
            <person name="Morin E."/>
            <person name="Drula E."/>
            <person name="Courty P.E."/>
            <person name="Chicoki N."/>
            <person name="Fauchery L."/>
            <person name="Kohler A."/>
            <person name="Kuo A."/>
            <person name="Labutti K."/>
            <person name="Pangilinan J."/>
            <person name="Lipzen A."/>
            <person name="Riley R."/>
            <person name="Andreopoulos W."/>
            <person name="He G."/>
            <person name="Johnson J."/>
            <person name="Barry K.W."/>
            <person name="Grigoriev I.V."/>
            <person name="Nagy L."/>
            <person name="Hibbett D."/>
            <person name="Henrissat B."/>
            <person name="Matheny P.B."/>
            <person name="Labbe J."/>
            <person name="Martin F."/>
        </authorList>
    </citation>
    <scope>NUCLEOTIDE SEQUENCE</scope>
    <source>
        <strain evidence="1">FP105234-sp</strain>
    </source>
</reference>
<reference evidence="1" key="2">
    <citation type="journal article" date="2022" name="New Phytol.">
        <title>Evolutionary transition to the ectomycorrhizal habit in the genomes of a hyperdiverse lineage of mushroom-forming fungi.</title>
        <authorList>
            <person name="Looney B."/>
            <person name="Miyauchi S."/>
            <person name="Morin E."/>
            <person name="Drula E."/>
            <person name="Courty P.E."/>
            <person name="Kohler A."/>
            <person name="Kuo A."/>
            <person name="LaButti K."/>
            <person name="Pangilinan J."/>
            <person name="Lipzen A."/>
            <person name="Riley R."/>
            <person name="Andreopoulos W."/>
            <person name="He G."/>
            <person name="Johnson J."/>
            <person name="Nolan M."/>
            <person name="Tritt A."/>
            <person name="Barry K.W."/>
            <person name="Grigoriev I.V."/>
            <person name="Nagy L.G."/>
            <person name="Hibbett D."/>
            <person name="Henrissat B."/>
            <person name="Matheny P.B."/>
            <person name="Labbe J."/>
            <person name="Martin F.M."/>
        </authorList>
    </citation>
    <scope>NUCLEOTIDE SEQUENCE</scope>
    <source>
        <strain evidence="1">FP105234-sp</strain>
    </source>
</reference>
<accession>A0ACB8R2T9</accession>
<dbReference type="Proteomes" id="UP000814033">
    <property type="component" value="Unassembled WGS sequence"/>
</dbReference>
<keyword evidence="2" id="KW-1185">Reference proteome</keyword>
<dbReference type="EMBL" id="MU276592">
    <property type="protein sequence ID" value="KAI0038108.1"/>
    <property type="molecule type" value="Genomic_DNA"/>
</dbReference>
<gene>
    <name evidence="1" type="ORF">FA95DRAFT_1578402</name>
</gene>
<comment type="caution">
    <text evidence="1">The sequence shown here is derived from an EMBL/GenBank/DDBJ whole genome shotgun (WGS) entry which is preliminary data.</text>
</comment>
<sequence length="880" mass="92692">MPRKDRPSASNKEEEAPAPRPRTRQQTAGSAGARVTTKAKSNAPSRKPAAPVNDDVAQEPASGRIKKKKAASSSATGRKRALTSGETPADAKKSKTGAQEAHRAGIVSVHDGEQAATEGDEEVAGTLGGLQDADHYEEGNGAEAAMEDDDDVVDGLKGLHVDEAAEHGATDEDSSEREATDASDDAMQPGSVMSLSDEEEEGYAAEEEEKGVARAPGGRKKGKAAARHIEEAIPKFVATSDSEGGDDPDTVDERNEGPPPSPPQRATTKSKRTRVQSDDTDSGVSRAELQPTLAKKKARPGDTRGDERSGSATQSDAVRKASSRPKPTPITKSSEAAKAQGNAAAGSALGSTHASKIVAETPKATPKTKPAASTPAAPKMKLAASTPAAPKTKPAASTPAAPKTTPAASTPAAPKKKPAASTPAAPKTTPAASTPAALKTTPAASTPAALKTTPAASTPAAPKTTPAASTPARSVTPAVASAAKPRRVAMHAGPGPKKRKQGPTVADHDEHVDSNEDALVQDAGDYNVEADEGNDQAAEGDEEYEDEEDEKETAGGGGLHAGASAGRRGQGGADEWPAYTNLAYTDNKVSRQHSQTPQIQQVITEANTKQIPRGLCWRHAMPTSPLIHDIVREALINAARACEQDDIERRLRADKSYAREMGSIATQGRCSTFRSETYKKAQEVDFSGLYKLDKLKSPEKIADAIAAVFKKPIVTFTYSGDPLLSKYEQSEPFCHVAIVAVLRVLFGSKKRYQPFPEELFESSYEEGEEAGELELPIAMVAYAATIVGAWLKQNQSGTFIKVSFSTTTFSGMYNDLLNELKRMKRETPEGFHDILNHLYMQVMGISIEENTDPSAVSQVEGTPVADFKNVGIKKKGRGGN</sequence>